<keyword evidence="5" id="KW-1185">Reference proteome</keyword>
<keyword evidence="4" id="KW-0378">Hydrolase</keyword>
<feature type="transmembrane region" description="Helical" evidence="2">
    <location>
        <begin position="32"/>
        <end position="52"/>
    </location>
</feature>
<dbReference type="Gene3D" id="3.30.1380.10">
    <property type="match status" value="1"/>
</dbReference>
<evidence type="ECO:0000259" key="3">
    <source>
        <dbReference type="Pfam" id="PF02557"/>
    </source>
</evidence>
<dbReference type="OrthoDB" id="9792074at2"/>
<evidence type="ECO:0000313" key="5">
    <source>
        <dbReference type="Proteomes" id="UP000016960"/>
    </source>
</evidence>
<keyword evidence="4" id="KW-0645">Protease</keyword>
<proteinExistence type="predicted"/>
<dbReference type="InterPro" id="IPR003709">
    <property type="entry name" value="VanY-like_core_dom"/>
</dbReference>
<dbReference type="Pfam" id="PF02557">
    <property type="entry name" value="VanY"/>
    <property type="match status" value="1"/>
</dbReference>
<dbReference type="PANTHER" id="PTHR34385:SF1">
    <property type="entry name" value="PEPTIDOGLYCAN L-ALANYL-D-GLUTAMATE ENDOPEPTIDASE CWLK"/>
    <property type="match status" value="1"/>
</dbReference>
<keyword evidence="2" id="KW-0472">Membrane</keyword>
<gene>
    <name evidence="4" type="ORF">KR51_00017330</name>
</gene>
<dbReference type="EMBL" id="ASSJ01000046">
    <property type="protein sequence ID" value="ERN41654.1"/>
    <property type="molecule type" value="Genomic_DNA"/>
</dbReference>
<dbReference type="CDD" id="cd14852">
    <property type="entry name" value="LD-carboxypeptidase"/>
    <property type="match status" value="1"/>
</dbReference>
<dbReference type="GO" id="GO:0004180">
    <property type="term" value="F:carboxypeptidase activity"/>
    <property type="evidence" value="ECO:0007669"/>
    <property type="project" value="UniProtKB-KW"/>
</dbReference>
<protein>
    <submittedName>
        <fullName evidence="4">D-alanyl-D-alanine carboxypeptidase</fullName>
    </submittedName>
</protein>
<feature type="domain" description="D-alanyl-D-alanine carboxypeptidase-like core" evidence="3">
    <location>
        <begin position="116"/>
        <end position="246"/>
    </location>
</feature>
<sequence length="262" mass="28617">MPKPTFRTYGDDIPEARRDRPQPKRSSTGSNLALVIGAGAAVVAATVATWLLTRMVPAPDASVLEPNVPTAAPEPTDKPALSSEEARAPDDGVLGHLPYDEAQASDLVALTADGRIRLHAIAAADFIEMQAAARADGILLEPLSGFRTLSEQDYLFFGIAAQRSQNPSDRANVSAPPGYSEHHTGYAVDIGDGRVPATHVEETFEDTAAFDWLQANASRFHFELSFPRNNSQGISYEPWHWRYVGDRDSLEAFYKARQLDRQ</sequence>
<dbReference type="AlphaFoldDB" id="U5DM49"/>
<reference evidence="4 5" key="1">
    <citation type="submission" date="2013-05" db="EMBL/GenBank/DDBJ databases">
        <title>Draft genome sequence of Rubidibacter lacunae KORDI 51-2.</title>
        <authorList>
            <person name="Choi D.H."/>
            <person name="Noh J.H."/>
            <person name="Kwon K.-K."/>
            <person name="Lee J.-H."/>
            <person name="Ryu J.-Y."/>
        </authorList>
    </citation>
    <scope>NUCLEOTIDE SEQUENCE [LARGE SCALE GENOMIC DNA]</scope>
    <source>
        <strain evidence="4 5">KORDI 51-2</strain>
    </source>
</reference>
<dbReference type="SUPFAM" id="SSF55166">
    <property type="entry name" value="Hedgehog/DD-peptidase"/>
    <property type="match status" value="1"/>
</dbReference>
<dbReference type="Proteomes" id="UP000016960">
    <property type="component" value="Unassembled WGS sequence"/>
</dbReference>
<dbReference type="InterPro" id="IPR009045">
    <property type="entry name" value="Zn_M74/Hedgehog-like"/>
</dbReference>
<evidence type="ECO:0000256" key="1">
    <source>
        <dbReference type="SAM" id="MobiDB-lite"/>
    </source>
</evidence>
<keyword evidence="2" id="KW-1133">Transmembrane helix</keyword>
<dbReference type="PANTHER" id="PTHR34385">
    <property type="entry name" value="D-ALANYL-D-ALANINE CARBOXYPEPTIDASE"/>
    <property type="match status" value="1"/>
</dbReference>
<dbReference type="PATRIC" id="fig|582515.4.peg.1965"/>
<name>U5DM49_9CHRO</name>
<keyword evidence="2" id="KW-0812">Transmembrane</keyword>
<comment type="caution">
    <text evidence="4">The sequence shown here is derived from an EMBL/GenBank/DDBJ whole genome shotgun (WGS) entry which is preliminary data.</text>
</comment>
<dbReference type="RefSeq" id="WP_022606531.1">
    <property type="nucleotide sequence ID" value="NZ_ASSJ01000046.1"/>
</dbReference>
<evidence type="ECO:0000256" key="2">
    <source>
        <dbReference type="SAM" id="Phobius"/>
    </source>
</evidence>
<evidence type="ECO:0000313" key="4">
    <source>
        <dbReference type="EMBL" id="ERN41654.1"/>
    </source>
</evidence>
<accession>U5DM49</accession>
<dbReference type="GO" id="GO:0006508">
    <property type="term" value="P:proteolysis"/>
    <property type="evidence" value="ECO:0007669"/>
    <property type="project" value="InterPro"/>
</dbReference>
<keyword evidence="4" id="KW-0121">Carboxypeptidase</keyword>
<dbReference type="eggNOG" id="COG1876">
    <property type="taxonomic scope" value="Bacteria"/>
</dbReference>
<dbReference type="InterPro" id="IPR058193">
    <property type="entry name" value="VanY/YodJ_core_dom"/>
</dbReference>
<feature type="region of interest" description="Disordered" evidence="1">
    <location>
        <begin position="1"/>
        <end position="29"/>
    </location>
</feature>
<dbReference type="STRING" id="582515.KR51_00017330"/>
<feature type="region of interest" description="Disordered" evidence="1">
    <location>
        <begin position="65"/>
        <end position="88"/>
    </location>
</feature>
<dbReference type="InParanoid" id="U5DM49"/>
<dbReference type="InterPro" id="IPR052179">
    <property type="entry name" value="DD-CPase-like"/>
</dbReference>
<organism evidence="4 5">
    <name type="scientific">Rubidibacter lacunae KORDI 51-2</name>
    <dbReference type="NCBI Taxonomy" id="582515"/>
    <lineage>
        <taxon>Bacteria</taxon>
        <taxon>Bacillati</taxon>
        <taxon>Cyanobacteriota</taxon>
        <taxon>Cyanophyceae</taxon>
        <taxon>Oscillatoriophycideae</taxon>
        <taxon>Chroococcales</taxon>
        <taxon>Aphanothecaceae</taxon>
        <taxon>Rubidibacter</taxon>
    </lineage>
</organism>